<keyword evidence="2" id="KW-0378">Hydrolase</keyword>
<dbReference type="GO" id="GO:0016787">
    <property type="term" value="F:hydrolase activity"/>
    <property type="evidence" value="ECO:0007669"/>
    <property type="project" value="UniProtKB-KW"/>
</dbReference>
<comment type="similarity">
    <text evidence="3">Belongs to the HNH nuclease family.</text>
</comment>
<dbReference type="GO" id="GO:0004519">
    <property type="term" value="F:endonuclease activity"/>
    <property type="evidence" value="ECO:0007669"/>
    <property type="project" value="UniProtKB-KW"/>
</dbReference>
<dbReference type="GO" id="GO:0005829">
    <property type="term" value="C:cytosol"/>
    <property type="evidence" value="ECO:0007669"/>
    <property type="project" value="TreeGrafter"/>
</dbReference>
<reference evidence="6 7" key="1">
    <citation type="submission" date="2020-04" db="EMBL/GenBank/DDBJ databases">
        <title>Ralstonia insidiosa genome sequencing and assembly.</title>
        <authorList>
            <person name="Martins R.C.R."/>
            <person name="Perdigao-Neto L.V."/>
            <person name="Levin A.S.S."/>
            <person name="Costa S.F."/>
        </authorList>
    </citation>
    <scope>NUCLEOTIDE SEQUENCE [LARGE SCALE GENOMIC DNA]</scope>
    <source>
        <strain evidence="6 7">5047</strain>
    </source>
</reference>
<dbReference type="Gene3D" id="1.10.30.50">
    <property type="match status" value="1"/>
</dbReference>
<dbReference type="GO" id="GO:0008270">
    <property type="term" value="F:zinc ion binding"/>
    <property type="evidence" value="ECO:0007669"/>
    <property type="project" value="InterPro"/>
</dbReference>
<accession>A0A848NTX1</accession>
<evidence type="ECO:0000256" key="1">
    <source>
        <dbReference type="ARBA" id="ARBA00022722"/>
    </source>
</evidence>
<comment type="caution">
    <text evidence="6">The sequence shown here is derived from an EMBL/GenBank/DDBJ whole genome shotgun (WGS) entry which is preliminary data.</text>
</comment>
<feature type="domain" description="HNH" evidence="5">
    <location>
        <begin position="71"/>
        <end position="115"/>
    </location>
</feature>
<dbReference type="InterPro" id="IPR003615">
    <property type="entry name" value="HNH_nuc"/>
</dbReference>
<organism evidence="6 7">
    <name type="scientific">Ralstonia insidiosa</name>
    <dbReference type="NCBI Taxonomy" id="190721"/>
    <lineage>
        <taxon>Bacteria</taxon>
        <taxon>Pseudomonadati</taxon>
        <taxon>Pseudomonadota</taxon>
        <taxon>Betaproteobacteria</taxon>
        <taxon>Burkholderiales</taxon>
        <taxon>Burkholderiaceae</taxon>
        <taxon>Ralstonia</taxon>
    </lineage>
</organism>
<proteinExistence type="inferred from homology"/>
<gene>
    <name evidence="6" type="ORF">HGR00_02570</name>
</gene>
<dbReference type="EMBL" id="JABBZM010000002">
    <property type="protein sequence ID" value="NMV36789.1"/>
    <property type="molecule type" value="Genomic_DNA"/>
</dbReference>
<keyword evidence="6" id="KW-0255">Endonuclease</keyword>
<evidence type="ECO:0000259" key="5">
    <source>
        <dbReference type="Pfam" id="PF01844"/>
    </source>
</evidence>
<dbReference type="Pfam" id="PF01844">
    <property type="entry name" value="HNH"/>
    <property type="match status" value="1"/>
</dbReference>
<evidence type="ECO:0000256" key="4">
    <source>
        <dbReference type="ARBA" id="ARBA00040194"/>
    </source>
</evidence>
<keyword evidence="1" id="KW-0540">Nuclease</keyword>
<dbReference type="PANTHER" id="PTHR41286">
    <property type="entry name" value="HNH NUCLEASE YAJD-RELATED"/>
    <property type="match status" value="1"/>
</dbReference>
<dbReference type="PANTHER" id="PTHR41286:SF1">
    <property type="entry name" value="HNH NUCLEASE YAJD-RELATED"/>
    <property type="match status" value="1"/>
</dbReference>
<evidence type="ECO:0000313" key="7">
    <source>
        <dbReference type="Proteomes" id="UP000575469"/>
    </source>
</evidence>
<protein>
    <recommendedName>
        <fullName evidence="4">Putative HNH nuclease YajD</fullName>
    </recommendedName>
</protein>
<evidence type="ECO:0000313" key="6">
    <source>
        <dbReference type="EMBL" id="NMV36789.1"/>
    </source>
</evidence>
<dbReference type="CDD" id="cd00085">
    <property type="entry name" value="HNHc"/>
    <property type="match status" value="1"/>
</dbReference>
<dbReference type="GO" id="GO:0003676">
    <property type="term" value="F:nucleic acid binding"/>
    <property type="evidence" value="ECO:0007669"/>
    <property type="project" value="InterPro"/>
</dbReference>
<name>A0A848NTX1_9RALS</name>
<dbReference type="Proteomes" id="UP000575469">
    <property type="component" value="Unassembled WGS sequence"/>
</dbReference>
<dbReference type="InterPro" id="IPR002711">
    <property type="entry name" value="HNH"/>
</dbReference>
<sequence>MNKPDTVRPVGLLLWGARCSFRSTGICGVAWRCSACRSWLPIVAAPEVKRLYGTKRWFQLRHRQLSAHPLCSMCQKLGKTTPATVADHKVPHRGDETLFFDPDNLDSLCKPCHDGAKQQLEKSGTLRGCDVDGVPLDERHHWNVGRRT</sequence>
<dbReference type="AlphaFoldDB" id="A0A848NTX1"/>
<evidence type="ECO:0000256" key="3">
    <source>
        <dbReference type="ARBA" id="ARBA00038412"/>
    </source>
</evidence>
<evidence type="ECO:0000256" key="2">
    <source>
        <dbReference type="ARBA" id="ARBA00022801"/>
    </source>
</evidence>